<dbReference type="GO" id="GO:0016363">
    <property type="term" value="C:nuclear matrix"/>
    <property type="evidence" value="ECO:0007669"/>
    <property type="project" value="TreeGrafter"/>
</dbReference>
<evidence type="ECO:0000256" key="8">
    <source>
        <dbReference type="ARBA" id="ARBA00023242"/>
    </source>
</evidence>
<dbReference type="AlphaFoldDB" id="A0A8H2WK20"/>
<dbReference type="InterPro" id="IPR045546">
    <property type="entry name" value="Exportin-T_C"/>
</dbReference>
<keyword evidence="5 9" id="KW-0963">Cytoplasm</keyword>
<dbReference type="InterPro" id="IPR013598">
    <property type="entry name" value="Exportin-1/Importin-b-like"/>
</dbReference>
<evidence type="ECO:0000256" key="6">
    <source>
        <dbReference type="ARBA" id="ARBA00022555"/>
    </source>
</evidence>
<keyword evidence="6 9" id="KW-0820">tRNA-binding</keyword>
<evidence type="ECO:0000256" key="5">
    <source>
        <dbReference type="ARBA" id="ARBA00022490"/>
    </source>
</evidence>
<evidence type="ECO:0000259" key="11">
    <source>
        <dbReference type="Pfam" id="PF19282"/>
    </source>
</evidence>
<comment type="caution">
    <text evidence="12">The sequence shown here is derived from an EMBL/GenBank/DDBJ whole genome shotgun (WGS) entry which is preliminary data.</text>
</comment>
<dbReference type="InterPro" id="IPR016024">
    <property type="entry name" value="ARM-type_fold"/>
</dbReference>
<proteinExistence type="inferred from homology"/>
<protein>
    <recommendedName>
        <fullName evidence="3 9">Exportin-T</fullName>
    </recommendedName>
    <alternativeName>
        <fullName evidence="9">Exportin(tRNA)</fullName>
    </alternativeName>
    <alternativeName>
        <fullName evidence="9">tRNA exportin</fullName>
    </alternativeName>
</protein>
<evidence type="ECO:0000259" key="10">
    <source>
        <dbReference type="Pfam" id="PF08389"/>
    </source>
</evidence>
<comment type="similarity">
    <text evidence="2 9">Belongs to the exportin family.</text>
</comment>
<dbReference type="GO" id="GO:0005737">
    <property type="term" value="C:cytoplasm"/>
    <property type="evidence" value="ECO:0007669"/>
    <property type="project" value="UniProtKB-SubCell"/>
</dbReference>
<dbReference type="Proteomes" id="UP000663846">
    <property type="component" value="Unassembled WGS sequence"/>
</dbReference>
<comment type="subcellular location">
    <subcellularLocation>
        <location evidence="1 9">Cytoplasm</location>
    </subcellularLocation>
    <subcellularLocation>
        <location evidence="9">Nucleus</location>
    </subcellularLocation>
    <text evidence="9">Shuttles between the nucleus and the cytoplasm.</text>
</comment>
<dbReference type="GO" id="GO:0031267">
    <property type="term" value="F:small GTPase binding"/>
    <property type="evidence" value="ECO:0007669"/>
    <property type="project" value="InterPro"/>
</dbReference>
<reference evidence="12" key="1">
    <citation type="submission" date="2021-01" db="EMBL/GenBank/DDBJ databases">
        <authorList>
            <person name="Kaushik A."/>
        </authorList>
    </citation>
    <scope>NUCLEOTIDE SEQUENCE</scope>
    <source>
        <strain evidence="12">AG1-1C</strain>
    </source>
</reference>
<feature type="domain" description="Exportin-T C-terminal" evidence="11">
    <location>
        <begin position="382"/>
        <end position="1088"/>
    </location>
</feature>
<organism evidence="12 13">
    <name type="scientific">Rhizoctonia solani</name>
    <dbReference type="NCBI Taxonomy" id="456999"/>
    <lineage>
        <taxon>Eukaryota</taxon>
        <taxon>Fungi</taxon>
        <taxon>Dikarya</taxon>
        <taxon>Basidiomycota</taxon>
        <taxon>Agaricomycotina</taxon>
        <taxon>Agaricomycetes</taxon>
        <taxon>Cantharellales</taxon>
        <taxon>Ceratobasidiaceae</taxon>
        <taxon>Rhizoctonia</taxon>
    </lineage>
</organism>
<evidence type="ECO:0000256" key="7">
    <source>
        <dbReference type="ARBA" id="ARBA00022884"/>
    </source>
</evidence>
<dbReference type="Pfam" id="PF19282">
    <property type="entry name" value="Exportin-T"/>
    <property type="match status" value="1"/>
</dbReference>
<name>A0A8H2WK20_9AGAM</name>
<evidence type="ECO:0000256" key="2">
    <source>
        <dbReference type="ARBA" id="ARBA00009466"/>
    </source>
</evidence>
<accession>A0A8H2WK20</accession>
<evidence type="ECO:0000256" key="9">
    <source>
        <dbReference type="RuleBase" id="RU366037"/>
    </source>
</evidence>
<evidence type="ECO:0000256" key="4">
    <source>
        <dbReference type="ARBA" id="ARBA00022448"/>
    </source>
</evidence>
<evidence type="ECO:0000313" key="13">
    <source>
        <dbReference type="Proteomes" id="UP000663846"/>
    </source>
</evidence>
<dbReference type="GO" id="GO:0071528">
    <property type="term" value="P:tRNA re-export from nucleus"/>
    <property type="evidence" value="ECO:0007669"/>
    <property type="project" value="UniProtKB-UniRule"/>
</dbReference>
<dbReference type="Pfam" id="PF08389">
    <property type="entry name" value="Xpo1"/>
    <property type="match status" value="1"/>
</dbReference>
<evidence type="ECO:0000313" key="12">
    <source>
        <dbReference type="EMBL" id="CAE6379710.1"/>
    </source>
</evidence>
<comment type="function">
    <text evidence="9">tRNA nucleus export receptor which facilitates tRNA translocation across the nuclear pore complex.</text>
</comment>
<keyword evidence="7 9" id="KW-0694">RNA-binding</keyword>
<dbReference type="GO" id="GO:0005643">
    <property type="term" value="C:nuclear pore"/>
    <property type="evidence" value="ECO:0007669"/>
    <property type="project" value="TreeGrafter"/>
</dbReference>
<dbReference type="Gene3D" id="1.25.10.10">
    <property type="entry name" value="Leucine-rich Repeat Variant"/>
    <property type="match status" value="1"/>
</dbReference>
<sequence length="1092" mass="121288">MSTEQNILSAIAIASDPGQDRGLQSEAVEFLNTVRVGATETWPIALKLFVGDDSTSRAKQNVHVRLFALQVLDELLDNRQEELVNAGAAQETYATLQSTLGAYITEEYVTGSAEAHAPFIRNKFSHTLALLFLCTYPDQWPTFFTSISPLLHASPGSSSPTLNPHVTTFFLRLLLEISGEIHDQTIKSARTFVASRHTRDTNIRDAIRAKDAVGVNAEVIRVLEEAITMLEAVRAGGAPVSETLGQAQLIELVELAIRAFASYVPWIDINLTVTPTTIGMLFKLLSGPTVSIRMATSGALLRIVQKGLKEPADKLQLFRVLSLGQVLEMLEQNTRITGSRDETDDDEVSYRESLGKLTSGLGLELIKLCDEQSGPPPVVLAGAEELLQQLLPVMLRFLADEYDDISSSVFPMLSQIFVVYKRAKKNSPQTHLTPSKRTFLMQTLEILLQKMRWNPDDDPDELDDEDRVAFETLRSDLRLFLDSISAIDEELVTSAIKTLAMNTLSRVDESIGWADAELSVYLVYLYGEFQKADRSKGRVAFVTPPEEIAKDRRKSGNWEAYPLTPHGEMLNALMQSRISAYPNNTVAIQYFETVGRYGDFFKVRKQYVGGVLTTLIDARGIHHPKESVRRRVFYIFYKFIKECKLEIPLEHVTAIIDNMRDVLVVRAELPEPESSEQDLLSEALGSAGFFDSQLYLFESVGTLVSLLAKEPEKQAAVLEVSFRSNSWDGSLSSFKSVTNPLLASLQQSIQTPVNGPQDILPILQAHHVIRALGSVAKGFPEATQTTQESIPAWIMVLKQVAEAVLVSLESMNQHRAIRDASRFAFARIIASTGSNITQYIPVLMNRLIRQSQPVELVDFLSFLSFTVHKLQNEIFDVLDELISPLSTHIFELLAKPVEGTDDRLQHNDTKKAYLDFVTHIMNDRMHAVFVSERNKEQLPTLVQNIASIAEDISDPGSSRLALTFLAKSTVAFAQAGSAPGASAPSVKLDAIPGYQTFIYERLVPLAFGIPASPSFNIKDGQSLSATMEIGVLLKQIYQARGQEATRYLADVYLPSKNWPPNLAVEFVTKLAELDSKQFRKYFADFVRSSGAS</sequence>
<gene>
    <name evidence="12" type="ORF">RDB_LOCUS32899</name>
</gene>
<evidence type="ECO:0000256" key="1">
    <source>
        <dbReference type="ARBA" id="ARBA00004496"/>
    </source>
</evidence>
<dbReference type="InterPro" id="IPR040017">
    <property type="entry name" value="XPOT"/>
</dbReference>
<dbReference type="GO" id="GO:0000049">
    <property type="term" value="F:tRNA binding"/>
    <property type="evidence" value="ECO:0007669"/>
    <property type="project" value="UniProtKB-UniRule"/>
</dbReference>
<dbReference type="InterPro" id="IPR011989">
    <property type="entry name" value="ARM-like"/>
</dbReference>
<dbReference type="SUPFAM" id="SSF48371">
    <property type="entry name" value="ARM repeat"/>
    <property type="match status" value="1"/>
</dbReference>
<dbReference type="PANTHER" id="PTHR15952:SF11">
    <property type="entry name" value="EXPORTIN-T"/>
    <property type="match status" value="1"/>
</dbReference>
<dbReference type="PANTHER" id="PTHR15952">
    <property type="entry name" value="EXPORTIN-T/LOS1"/>
    <property type="match status" value="1"/>
</dbReference>
<feature type="domain" description="Exportin-1/Importin-beta-like" evidence="10">
    <location>
        <begin position="118"/>
        <end position="290"/>
    </location>
</feature>
<dbReference type="EMBL" id="CAJMWS010000210">
    <property type="protein sequence ID" value="CAE6379710.1"/>
    <property type="molecule type" value="Genomic_DNA"/>
</dbReference>
<evidence type="ECO:0000256" key="3">
    <source>
        <dbReference type="ARBA" id="ARBA00018928"/>
    </source>
</evidence>
<keyword evidence="4 9" id="KW-0813">Transport</keyword>
<keyword evidence="8 9" id="KW-0539">Nucleus</keyword>